<proteinExistence type="predicted"/>
<dbReference type="AlphaFoldDB" id="A0AAP5BQN3"/>
<gene>
    <name evidence="2" type="ORF">NIE36_44515</name>
    <name evidence="1" type="ORF">OSB80_44630</name>
</gene>
<evidence type="ECO:0000313" key="4">
    <source>
        <dbReference type="Proteomes" id="UP001242288"/>
    </source>
</evidence>
<evidence type="ECO:0000313" key="2">
    <source>
        <dbReference type="EMBL" id="MDQ6414179.1"/>
    </source>
</evidence>
<reference evidence="2" key="1">
    <citation type="submission" date="2022-06" db="EMBL/GenBank/DDBJ databases">
        <title>PHB producers.</title>
        <authorList>
            <person name="Besaury L."/>
        </authorList>
    </citation>
    <scope>NUCLEOTIDE SEQUENCE</scope>
    <source>
        <strain evidence="2 3">SEWS6</strain>
    </source>
</reference>
<evidence type="ECO:0000313" key="3">
    <source>
        <dbReference type="Proteomes" id="UP001209412"/>
    </source>
</evidence>
<dbReference type="Proteomes" id="UP001209412">
    <property type="component" value="Unassembled WGS sequence"/>
</dbReference>
<sequence length="161" mass="18156">MSKLAALETTIHDADGEVYRYRLKATGQSSARLGACEVCGQHVSDVYHLIGSRLVERTYRAHRDPERFGWTRDKCADAFGHFNCLAARRKGVEVMKGPPGQINGSFNLEINGIEVLISRDEEGFKAYITDRYEGLFSTLKRAHDFVDMAANHPERRRPITA</sequence>
<evidence type="ECO:0000313" key="1">
    <source>
        <dbReference type="EMBL" id="MCX4152368.1"/>
    </source>
</evidence>
<dbReference type="Proteomes" id="UP001242288">
    <property type="component" value="Unassembled WGS sequence"/>
</dbReference>
<name>A0AAP5BQN3_9BURK</name>
<accession>A0AAP5BQN3</accession>
<dbReference type="EMBL" id="JAMXWF010000100">
    <property type="protein sequence ID" value="MDQ6414179.1"/>
    <property type="molecule type" value="Genomic_DNA"/>
</dbReference>
<comment type="caution">
    <text evidence="2">The sequence shown here is derived from an EMBL/GenBank/DDBJ whole genome shotgun (WGS) entry which is preliminary data.</text>
</comment>
<dbReference type="EMBL" id="JAPKHW010000100">
    <property type="protein sequence ID" value="MCX4152368.1"/>
    <property type="molecule type" value="Genomic_DNA"/>
</dbReference>
<organism evidence="2 4">
    <name type="scientific">Paraburkholderia madseniana</name>
    <dbReference type="NCBI Taxonomy" id="2599607"/>
    <lineage>
        <taxon>Bacteria</taxon>
        <taxon>Pseudomonadati</taxon>
        <taxon>Pseudomonadota</taxon>
        <taxon>Betaproteobacteria</taxon>
        <taxon>Burkholderiales</taxon>
        <taxon>Burkholderiaceae</taxon>
        <taxon>Paraburkholderia</taxon>
    </lineage>
</organism>
<keyword evidence="3" id="KW-1185">Reference proteome</keyword>
<dbReference type="RefSeq" id="WP_266243593.1">
    <property type="nucleotide sequence ID" value="NZ_JAMXWF010000100.1"/>
</dbReference>
<protein>
    <submittedName>
        <fullName evidence="2">Uncharacterized protein</fullName>
    </submittedName>
</protein>